<dbReference type="InterPro" id="IPR008893">
    <property type="entry name" value="WGR_domain"/>
</dbReference>
<dbReference type="InterPro" id="IPR049809">
    <property type="entry name" value="YehF/YfeS-like_WGR"/>
</dbReference>
<evidence type="ECO:0000313" key="2">
    <source>
        <dbReference type="EMBL" id="QDH18091.1"/>
    </source>
</evidence>
<dbReference type="InterPro" id="IPR036930">
    <property type="entry name" value="WGR_dom_sf"/>
</dbReference>
<feature type="domain" description="WGR" evidence="1">
    <location>
        <begin position="5"/>
        <end position="88"/>
    </location>
</feature>
<dbReference type="Pfam" id="PF05406">
    <property type="entry name" value="WGR"/>
    <property type="match status" value="1"/>
</dbReference>
<dbReference type="SMART" id="SM00773">
    <property type="entry name" value="WGR"/>
    <property type="match status" value="1"/>
</dbReference>
<name>A0A4Y6UP13_9PROT</name>
<dbReference type="KEGG" id="ssam:E3D00_10345"/>
<dbReference type="AlphaFoldDB" id="A0A4Y6UP13"/>
<keyword evidence="2" id="KW-0614">Plasmid</keyword>
<sequence>MTKKPFSLFSDPVRLERIEPSRHCWRFYQLEVGIDLFGHSCLTRSWGRIGTTGQERSEIFEEPNKAQEALQHWVQKKQRRGYQLKDKP</sequence>
<protein>
    <submittedName>
        <fullName evidence="2">WGR domain-containing protein</fullName>
    </submittedName>
</protein>
<dbReference type="CDD" id="cd07996">
    <property type="entry name" value="WGR_MMR_like"/>
    <property type="match status" value="1"/>
</dbReference>
<dbReference type="Gene3D" id="2.20.140.10">
    <property type="entry name" value="WGR domain"/>
    <property type="match status" value="1"/>
</dbReference>
<dbReference type="SUPFAM" id="SSF142921">
    <property type="entry name" value="WGR domain-like"/>
    <property type="match status" value="1"/>
</dbReference>
<accession>A0A4Y6UP13</accession>
<dbReference type="Proteomes" id="UP000316313">
    <property type="component" value="Plasmid unnamed1"/>
</dbReference>
<reference evidence="2 3" key="1">
    <citation type="submission" date="2019-03" db="EMBL/GenBank/DDBJ databases">
        <title>The complete genome sequence of Swingsia samuiensis NBRC107927(T).</title>
        <authorList>
            <person name="Chua K.-O."/>
            <person name="Chan K.-G."/>
            <person name="See-Too W.-S."/>
        </authorList>
    </citation>
    <scope>NUCLEOTIDE SEQUENCE [LARGE SCALE GENOMIC DNA]</scope>
    <source>
        <strain evidence="2 3">AH83</strain>
        <plasmid evidence="2 3">unnamed1</plasmid>
    </source>
</reference>
<evidence type="ECO:0000259" key="1">
    <source>
        <dbReference type="PROSITE" id="PS51977"/>
    </source>
</evidence>
<dbReference type="EMBL" id="CP038142">
    <property type="protein sequence ID" value="QDH18091.1"/>
    <property type="molecule type" value="Genomic_DNA"/>
</dbReference>
<proteinExistence type="predicted"/>
<dbReference type="RefSeq" id="WP_141462478.1">
    <property type="nucleotide sequence ID" value="NZ_CP038142.1"/>
</dbReference>
<dbReference type="PROSITE" id="PS51977">
    <property type="entry name" value="WGR"/>
    <property type="match status" value="1"/>
</dbReference>
<geneLocation type="plasmid" evidence="2">
    <name>unnamed1</name>
</geneLocation>
<organism evidence="2 3">
    <name type="scientific">Swingsia samuiensis</name>
    <dbReference type="NCBI Taxonomy" id="1293412"/>
    <lineage>
        <taxon>Bacteria</taxon>
        <taxon>Pseudomonadati</taxon>
        <taxon>Pseudomonadota</taxon>
        <taxon>Alphaproteobacteria</taxon>
        <taxon>Acetobacterales</taxon>
        <taxon>Acetobacteraceae</taxon>
        <taxon>Swingsia</taxon>
    </lineage>
</organism>
<dbReference type="OrthoDB" id="5801306at2"/>
<gene>
    <name evidence="2" type="ORF">E3D00_10345</name>
</gene>
<keyword evidence="3" id="KW-1185">Reference proteome</keyword>
<evidence type="ECO:0000313" key="3">
    <source>
        <dbReference type="Proteomes" id="UP000316313"/>
    </source>
</evidence>